<reference evidence="1" key="1">
    <citation type="submission" date="2021-11" db="EMBL/GenBank/DDBJ databases">
        <authorList>
            <person name="Bulgarelli D."/>
        </authorList>
    </citation>
    <scope>NUCLEOTIDE SEQUENCE</scope>
    <source>
        <strain evidence="1">Bi133</strain>
    </source>
</reference>
<proteinExistence type="predicted"/>
<accession>A0A9W4KWQ5</accession>
<dbReference type="AlphaFoldDB" id="A0A9W4KWQ5"/>
<gene>
    <name evidence="1" type="primary">ydgH_2</name>
    <name evidence="1" type="ORF">SRABI133_02318</name>
</gene>
<protein>
    <submittedName>
        <fullName evidence="1">Membrane protein YdgH</fullName>
    </submittedName>
</protein>
<comment type="caution">
    <text evidence="1">The sequence shown here is derived from an EMBL/GenBank/DDBJ whole genome shotgun (WGS) entry which is preliminary data.</text>
</comment>
<evidence type="ECO:0000313" key="2">
    <source>
        <dbReference type="Proteomes" id="UP000789326"/>
    </source>
</evidence>
<evidence type="ECO:0000313" key="1">
    <source>
        <dbReference type="EMBL" id="CAH0217646.1"/>
    </source>
</evidence>
<dbReference type="EMBL" id="CAKKMG010000026">
    <property type="protein sequence ID" value="CAH0217646.1"/>
    <property type="molecule type" value="Genomic_DNA"/>
</dbReference>
<dbReference type="Proteomes" id="UP000789326">
    <property type="component" value="Unassembled WGS sequence"/>
</dbReference>
<organism evidence="1 2">
    <name type="scientific">Peribacillus simplex</name>
    <dbReference type="NCBI Taxonomy" id="1478"/>
    <lineage>
        <taxon>Bacteria</taxon>
        <taxon>Bacillati</taxon>
        <taxon>Bacillota</taxon>
        <taxon>Bacilli</taxon>
        <taxon>Bacillales</taxon>
        <taxon>Bacillaceae</taxon>
        <taxon>Peribacillus</taxon>
    </lineage>
</organism>
<name>A0A9W4KWQ5_9BACI</name>
<sequence length="55" mass="6029">MRGIIKGRWLVIIVWVAITAGLLFAAPNMAELVRDKGQLDVPAEYSAGMANELMK</sequence>